<protein>
    <submittedName>
        <fullName evidence="4">Aminoglycoside N(6')-acetyltransferase type 1</fullName>
        <ecNumber evidence="4">2.3.1.82</ecNumber>
    </submittedName>
</protein>
<evidence type="ECO:0000256" key="1">
    <source>
        <dbReference type="ARBA" id="ARBA00022679"/>
    </source>
</evidence>
<dbReference type="PANTHER" id="PTHR43877">
    <property type="entry name" value="AMINOALKYLPHOSPHONATE N-ACETYLTRANSFERASE-RELATED-RELATED"/>
    <property type="match status" value="1"/>
</dbReference>
<reference evidence="4 5" key="1">
    <citation type="submission" date="2019-08" db="EMBL/GenBank/DDBJ databases">
        <title>Deep-cultivation of Planctomycetes and their phenomic and genomic characterization uncovers novel biology.</title>
        <authorList>
            <person name="Wiegand S."/>
            <person name="Jogler M."/>
            <person name="Boedeker C."/>
            <person name="Pinto D."/>
            <person name="Vollmers J."/>
            <person name="Rivas-Marin E."/>
            <person name="Kohn T."/>
            <person name="Peeters S.H."/>
            <person name="Heuer A."/>
            <person name="Rast P."/>
            <person name="Oberbeckmann S."/>
            <person name="Bunk B."/>
            <person name="Jeske O."/>
            <person name="Meyerdierks A."/>
            <person name="Storesund J.E."/>
            <person name="Kallscheuer N."/>
            <person name="Luecker S."/>
            <person name="Lage O.M."/>
            <person name="Pohl T."/>
            <person name="Merkel B.J."/>
            <person name="Hornburger P."/>
            <person name="Mueller R.-W."/>
            <person name="Bruemmer F."/>
            <person name="Labrenz M."/>
            <person name="Spormann A.M."/>
            <person name="Op den Camp H."/>
            <person name="Overmann J."/>
            <person name="Amann R."/>
            <person name="Jetten M.S.M."/>
            <person name="Mascher T."/>
            <person name="Medema M.H."/>
            <person name="Devos D.P."/>
            <person name="Kaster A.-K."/>
            <person name="Ovreas L."/>
            <person name="Rohde M."/>
            <person name="Galperin M.Y."/>
            <person name="Jogler C."/>
        </authorList>
    </citation>
    <scope>NUCLEOTIDE SEQUENCE [LARGE SCALE GENOMIC DNA]</scope>
    <source>
        <strain evidence="4 5">OJF2</strain>
    </source>
</reference>
<dbReference type="KEGG" id="agv:OJF2_45440"/>
<dbReference type="AlphaFoldDB" id="A0A5B9W5N7"/>
<gene>
    <name evidence="4" type="ORF">OJF2_45440</name>
</gene>
<dbReference type="OrthoDB" id="9798006at2"/>
<accession>A0A5B9W5N7</accession>
<keyword evidence="1 4" id="KW-0808">Transferase</keyword>
<feature type="domain" description="N-acetyltransferase" evidence="3">
    <location>
        <begin position="10"/>
        <end position="150"/>
    </location>
</feature>
<dbReference type="Proteomes" id="UP000324233">
    <property type="component" value="Chromosome"/>
</dbReference>
<evidence type="ECO:0000313" key="5">
    <source>
        <dbReference type="Proteomes" id="UP000324233"/>
    </source>
</evidence>
<dbReference type="Pfam" id="PF00583">
    <property type="entry name" value="Acetyltransf_1"/>
    <property type="match status" value="1"/>
</dbReference>
<evidence type="ECO:0000313" key="4">
    <source>
        <dbReference type="EMBL" id="QEH35986.1"/>
    </source>
</evidence>
<evidence type="ECO:0000256" key="2">
    <source>
        <dbReference type="ARBA" id="ARBA00023315"/>
    </source>
</evidence>
<keyword evidence="2 4" id="KW-0012">Acyltransferase</keyword>
<dbReference type="GO" id="GO:0047663">
    <property type="term" value="F:aminoglycoside 6'-N-acetyltransferase activity"/>
    <property type="evidence" value="ECO:0007669"/>
    <property type="project" value="UniProtKB-EC"/>
</dbReference>
<dbReference type="Gene3D" id="3.40.630.30">
    <property type="match status" value="1"/>
</dbReference>
<dbReference type="SUPFAM" id="SSF55729">
    <property type="entry name" value="Acyl-CoA N-acyltransferases (Nat)"/>
    <property type="match status" value="1"/>
</dbReference>
<dbReference type="RefSeq" id="WP_148595720.1">
    <property type="nucleotide sequence ID" value="NZ_CP042997.1"/>
</dbReference>
<sequence length="150" mass="16059">MTTAPHPPAFEIRVARVGDAPEISRLLAELRHPTSAESIASRWAAWSAEGNSALAAACPDGTLLGVATLHRTIVLHRPRPVGRITVLVVDERYRGRGIGRALVAAAESALAAAGCGLLEITSNLRLVEAHAFYEHLGYARSSFRFVKELA</sequence>
<dbReference type="EMBL" id="CP042997">
    <property type="protein sequence ID" value="QEH35986.1"/>
    <property type="molecule type" value="Genomic_DNA"/>
</dbReference>
<name>A0A5B9W5N7_9BACT</name>
<proteinExistence type="predicted"/>
<keyword evidence="5" id="KW-1185">Reference proteome</keyword>
<organism evidence="4 5">
    <name type="scientific">Aquisphaera giovannonii</name>
    <dbReference type="NCBI Taxonomy" id="406548"/>
    <lineage>
        <taxon>Bacteria</taxon>
        <taxon>Pseudomonadati</taxon>
        <taxon>Planctomycetota</taxon>
        <taxon>Planctomycetia</taxon>
        <taxon>Isosphaerales</taxon>
        <taxon>Isosphaeraceae</taxon>
        <taxon>Aquisphaera</taxon>
    </lineage>
</organism>
<evidence type="ECO:0000259" key="3">
    <source>
        <dbReference type="PROSITE" id="PS51186"/>
    </source>
</evidence>
<dbReference type="EC" id="2.3.1.82" evidence="4"/>
<dbReference type="PROSITE" id="PS51186">
    <property type="entry name" value="GNAT"/>
    <property type="match status" value="1"/>
</dbReference>
<dbReference type="InterPro" id="IPR050832">
    <property type="entry name" value="Bact_Acetyltransf"/>
</dbReference>
<dbReference type="InterPro" id="IPR016181">
    <property type="entry name" value="Acyl_CoA_acyltransferase"/>
</dbReference>
<dbReference type="CDD" id="cd04301">
    <property type="entry name" value="NAT_SF"/>
    <property type="match status" value="1"/>
</dbReference>
<dbReference type="InterPro" id="IPR000182">
    <property type="entry name" value="GNAT_dom"/>
</dbReference>